<dbReference type="EMBL" id="JAOQBH010000031">
    <property type="protein sequence ID" value="KAJ4112473.1"/>
    <property type="molecule type" value="Genomic_DNA"/>
</dbReference>
<dbReference type="Proteomes" id="UP001152024">
    <property type="component" value="Unassembled WGS sequence"/>
</dbReference>
<sequence length="152" mass="16698">MCYYDSASGDYSNANRWADPRNTRVYNLVSNENQSTVQLDEKASIPDTQVDSEEPVGKKRKRKDVDHQACGPSTGTHGMASSGLEKVAHDNNNSAASAQDDAKRPRLGNHFPQHDTRSQDDPVNTSATVNTSPNPNADRTDASSRSFPTERY</sequence>
<name>A0ABQ8QWW1_FUSEQ</name>
<feature type="compositionally biased region" description="Basic and acidic residues" evidence="1">
    <location>
        <begin position="138"/>
        <end position="152"/>
    </location>
</feature>
<reference evidence="2" key="1">
    <citation type="submission" date="2022-09" db="EMBL/GenBank/DDBJ databases">
        <title>Fusarium specimens isolated from Avocado Roots.</title>
        <authorList>
            <person name="Stajich J."/>
            <person name="Roper C."/>
            <person name="Heimlech-Rivalta G."/>
        </authorList>
    </citation>
    <scope>NUCLEOTIDE SEQUENCE</scope>
    <source>
        <strain evidence="2">CF00095</strain>
    </source>
</reference>
<keyword evidence="3" id="KW-1185">Reference proteome</keyword>
<evidence type="ECO:0000313" key="3">
    <source>
        <dbReference type="Proteomes" id="UP001152024"/>
    </source>
</evidence>
<protein>
    <submittedName>
        <fullName evidence="2">Uncharacterized protein</fullName>
    </submittedName>
</protein>
<proteinExistence type="predicted"/>
<accession>A0ABQ8QWW1</accession>
<evidence type="ECO:0000256" key="1">
    <source>
        <dbReference type="SAM" id="MobiDB-lite"/>
    </source>
</evidence>
<organism evidence="2 3">
    <name type="scientific">Fusarium equiseti</name>
    <name type="common">Fusarium scirpi</name>
    <dbReference type="NCBI Taxonomy" id="61235"/>
    <lineage>
        <taxon>Eukaryota</taxon>
        <taxon>Fungi</taxon>
        <taxon>Dikarya</taxon>
        <taxon>Ascomycota</taxon>
        <taxon>Pezizomycotina</taxon>
        <taxon>Sordariomycetes</taxon>
        <taxon>Hypocreomycetidae</taxon>
        <taxon>Hypocreales</taxon>
        <taxon>Nectriaceae</taxon>
        <taxon>Fusarium</taxon>
        <taxon>Fusarium incarnatum-equiseti species complex</taxon>
    </lineage>
</organism>
<feature type="compositionally biased region" description="Polar residues" evidence="1">
    <location>
        <begin position="121"/>
        <end position="137"/>
    </location>
</feature>
<comment type="caution">
    <text evidence="2">The sequence shown here is derived from an EMBL/GenBank/DDBJ whole genome shotgun (WGS) entry which is preliminary data.</text>
</comment>
<evidence type="ECO:0000313" key="2">
    <source>
        <dbReference type="EMBL" id="KAJ4112473.1"/>
    </source>
</evidence>
<feature type="compositionally biased region" description="Low complexity" evidence="1">
    <location>
        <begin position="90"/>
        <end position="99"/>
    </location>
</feature>
<feature type="region of interest" description="Disordered" evidence="1">
    <location>
        <begin position="1"/>
        <end position="20"/>
    </location>
</feature>
<gene>
    <name evidence="2" type="ORF">NW768_011637</name>
</gene>
<feature type="region of interest" description="Disordered" evidence="1">
    <location>
        <begin position="35"/>
        <end position="152"/>
    </location>
</feature>